<proteinExistence type="predicted"/>
<evidence type="ECO:0000313" key="1">
    <source>
        <dbReference type="EMBL" id="HER40437.1"/>
    </source>
</evidence>
<sequence length="97" mass="11399">MVFVVLAILIVKPNNIRKVYYDLLSGSAYRYNTEMNQRYNLLEKCNSECVVPPIKNRPFTLFAYDLAVKPSDEIYWYNKHLGDYFGLEPVKVKKQSN</sequence>
<accession>A0A7C2MGL9</accession>
<name>A0A7C2MGL9_9FLAO</name>
<dbReference type="EMBL" id="DSEE01000322">
    <property type="protein sequence ID" value="HER40437.1"/>
    <property type="molecule type" value="Genomic_DNA"/>
</dbReference>
<dbReference type="Proteomes" id="UP000885753">
    <property type="component" value="Unassembled WGS sequence"/>
</dbReference>
<dbReference type="AlphaFoldDB" id="A0A7C2MGL9"/>
<organism evidence="1">
    <name type="scientific">Salinimicrobium catena</name>
    <dbReference type="NCBI Taxonomy" id="390640"/>
    <lineage>
        <taxon>Bacteria</taxon>
        <taxon>Pseudomonadati</taxon>
        <taxon>Bacteroidota</taxon>
        <taxon>Flavobacteriia</taxon>
        <taxon>Flavobacteriales</taxon>
        <taxon>Flavobacteriaceae</taxon>
        <taxon>Salinimicrobium</taxon>
    </lineage>
</organism>
<gene>
    <name evidence="1" type="ORF">ENO10_04370</name>
</gene>
<reference evidence="1" key="1">
    <citation type="journal article" date="2020" name="mSystems">
        <title>Genome- and Community-Level Interaction Insights into Carbon Utilization and Element Cycling Functions of Hydrothermarchaeota in Hydrothermal Sediment.</title>
        <authorList>
            <person name="Zhou Z."/>
            <person name="Liu Y."/>
            <person name="Xu W."/>
            <person name="Pan J."/>
            <person name="Luo Z.H."/>
            <person name="Li M."/>
        </authorList>
    </citation>
    <scope>NUCLEOTIDE SEQUENCE [LARGE SCALE GENOMIC DNA]</scope>
    <source>
        <strain evidence="1">SpSt-1235</strain>
    </source>
</reference>
<protein>
    <submittedName>
        <fullName evidence="1">Uncharacterized protein</fullName>
    </submittedName>
</protein>
<comment type="caution">
    <text evidence="1">The sequence shown here is derived from an EMBL/GenBank/DDBJ whole genome shotgun (WGS) entry which is preliminary data.</text>
</comment>